<evidence type="ECO:0008006" key="3">
    <source>
        <dbReference type="Google" id="ProtNLM"/>
    </source>
</evidence>
<name>B1FBH4_9BURK</name>
<reference evidence="1 2" key="1">
    <citation type="submission" date="2008-03" db="EMBL/GenBank/DDBJ databases">
        <title>Sequencing of the draft genome and assembly of Burkholderia ambifaria IOP40-10.</title>
        <authorList>
            <consortium name="US DOE Joint Genome Institute (JGI-PGF)"/>
            <person name="Copeland A."/>
            <person name="Lucas S."/>
            <person name="Lapidus A."/>
            <person name="Glavina del Rio T."/>
            <person name="Dalin E."/>
            <person name="Tice H."/>
            <person name="Bruce D."/>
            <person name="Goodwin L."/>
            <person name="Pitluck S."/>
            <person name="Larimer F."/>
            <person name="Land M.L."/>
            <person name="Hauser L."/>
            <person name="Tiedje J."/>
            <person name="Richardson P."/>
        </authorList>
    </citation>
    <scope>NUCLEOTIDE SEQUENCE [LARGE SCALE GENOMIC DNA]</scope>
    <source>
        <strain evidence="1 2">IOP40-10</strain>
    </source>
</reference>
<organism evidence="1 2">
    <name type="scientific">Burkholderia ambifaria IOP40-10</name>
    <dbReference type="NCBI Taxonomy" id="396596"/>
    <lineage>
        <taxon>Bacteria</taxon>
        <taxon>Pseudomonadati</taxon>
        <taxon>Pseudomonadota</taxon>
        <taxon>Betaproteobacteria</taxon>
        <taxon>Burkholderiales</taxon>
        <taxon>Burkholderiaceae</taxon>
        <taxon>Burkholderia</taxon>
        <taxon>Burkholderia cepacia complex</taxon>
    </lineage>
</organism>
<sequence length="116" mass="13127">MFYPRITFTIAPANRTAAARVYQEYKAPFLNTITGARSKELLVRDEDVQVLHGFDSEANALGYLSPSRITRIRAARRSWSARRSFGRRPELPASWLTRQISVDHRSFGAVATDDLA</sequence>
<dbReference type="EMBL" id="ABLC01000020">
    <property type="protein sequence ID" value="EDT05076.1"/>
    <property type="molecule type" value="Genomic_DNA"/>
</dbReference>
<proteinExistence type="predicted"/>
<dbReference type="Proteomes" id="UP000005463">
    <property type="component" value="Unassembled WGS sequence"/>
</dbReference>
<dbReference type="AlphaFoldDB" id="B1FBH4"/>
<dbReference type="PATRIC" id="fig|396596.7.peg.6503"/>
<comment type="caution">
    <text evidence="1">The sequence shown here is derived from an EMBL/GenBank/DDBJ whole genome shotgun (WGS) entry which is preliminary data.</text>
</comment>
<accession>B1FBH4</accession>
<gene>
    <name evidence="1" type="ORF">BamIOP4010DRAFT_1383</name>
</gene>
<evidence type="ECO:0000313" key="1">
    <source>
        <dbReference type="EMBL" id="EDT05076.1"/>
    </source>
</evidence>
<protein>
    <recommendedName>
        <fullName evidence="3">ABM domain-containing protein</fullName>
    </recommendedName>
</protein>
<evidence type="ECO:0000313" key="2">
    <source>
        <dbReference type="Proteomes" id="UP000005463"/>
    </source>
</evidence>